<reference evidence="3" key="2">
    <citation type="submission" date="2023-05" db="EMBL/GenBank/DDBJ databases">
        <authorList>
            <consortium name="Lawrence Berkeley National Laboratory"/>
            <person name="Steindorff A."/>
            <person name="Hensen N."/>
            <person name="Bonometti L."/>
            <person name="Westerberg I."/>
            <person name="Brannstrom I.O."/>
            <person name="Guillou S."/>
            <person name="Cros-Aarteil S."/>
            <person name="Calhoun S."/>
            <person name="Haridas S."/>
            <person name="Kuo A."/>
            <person name="Mondo S."/>
            <person name="Pangilinan J."/>
            <person name="Riley R."/>
            <person name="Labutti K."/>
            <person name="Andreopoulos B."/>
            <person name="Lipzen A."/>
            <person name="Chen C."/>
            <person name="Yanf M."/>
            <person name="Daum C."/>
            <person name="Ng V."/>
            <person name="Clum A."/>
            <person name="Ohm R."/>
            <person name="Martin F."/>
            <person name="Silar P."/>
            <person name="Natvig D."/>
            <person name="Lalanne C."/>
            <person name="Gautier V."/>
            <person name="Ament-Velasquez S.L."/>
            <person name="Kruys A."/>
            <person name="Hutchinson M.I."/>
            <person name="Powell A.J."/>
            <person name="Barry K."/>
            <person name="Miller A.N."/>
            <person name="Grigoriev I.V."/>
            <person name="Debuchy R."/>
            <person name="Gladieux P."/>
            <person name="Thoren M.H."/>
            <person name="Johannesson H."/>
        </authorList>
    </citation>
    <scope>NUCLEOTIDE SEQUENCE</scope>
    <source>
        <strain evidence="3">CBS 990.96</strain>
    </source>
</reference>
<comment type="caution">
    <text evidence="3">The sequence shown here is derived from an EMBL/GenBank/DDBJ whole genome shotgun (WGS) entry which is preliminary data.</text>
</comment>
<evidence type="ECO:0000256" key="1">
    <source>
        <dbReference type="ARBA" id="ARBA00005986"/>
    </source>
</evidence>
<gene>
    <name evidence="3" type="ORF">QBC38DRAFT_483072</name>
</gene>
<dbReference type="Pfam" id="PF07110">
    <property type="entry name" value="EthD"/>
    <property type="match status" value="1"/>
</dbReference>
<dbReference type="GO" id="GO:0016491">
    <property type="term" value="F:oxidoreductase activity"/>
    <property type="evidence" value="ECO:0007669"/>
    <property type="project" value="InterPro"/>
</dbReference>
<evidence type="ECO:0000313" key="3">
    <source>
        <dbReference type="EMBL" id="KAK4225462.1"/>
    </source>
</evidence>
<protein>
    <recommendedName>
        <fullName evidence="2">EthD domain-containing protein</fullName>
    </recommendedName>
</protein>
<evidence type="ECO:0000313" key="4">
    <source>
        <dbReference type="Proteomes" id="UP001301958"/>
    </source>
</evidence>
<reference evidence="3" key="1">
    <citation type="journal article" date="2023" name="Mol. Phylogenet. Evol.">
        <title>Genome-scale phylogeny and comparative genomics of the fungal order Sordariales.</title>
        <authorList>
            <person name="Hensen N."/>
            <person name="Bonometti L."/>
            <person name="Westerberg I."/>
            <person name="Brannstrom I.O."/>
            <person name="Guillou S."/>
            <person name="Cros-Aarteil S."/>
            <person name="Calhoun S."/>
            <person name="Haridas S."/>
            <person name="Kuo A."/>
            <person name="Mondo S."/>
            <person name="Pangilinan J."/>
            <person name="Riley R."/>
            <person name="LaButti K."/>
            <person name="Andreopoulos B."/>
            <person name="Lipzen A."/>
            <person name="Chen C."/>
            <person name="Yan M."/>
            <person name="Daum C."/>
            <person name="Ng V."/>
            <person name="Clum A."/>
            <person name="Steindorff A."/>
            <person name="Ohm R.A."/>
            <person name="Martin F."/>
            <person name="Silar P."/>
            <person name="Natvig D.O."/>
            <person name="Lalanne C."/>
            <person name="Gautier V."/>
            <person name="Ament-Velasquez S.L."/>
            <person name="Kruys A."/>
            <person name="Hutchinson M.I."/>
            <person name="Powell A.J."/>
            <person name="Barry K."/>
            <person name="Miller A.N."/>
            <person name="Grigoriev I.V."/>
            <person name="Debuchy R."/>
            <person name="Gladieux P."/>
            <person name="Hiltunen Thoren M."/>
            <person name="Johannesson H."/>
        </authorList>
    </citation>
    <scope>NUCLEOTIDE SEQUENCE</scope>
    <source>
        <strain evidence="3">CBS 990.96</strain>
    </source>
</reference>
<keyword evidence="4" id="KW-1185">Reference proteome</keyword>
<dbReference type="Proteomes" id="UP001301958">
    <property type="component" value="Unassembled WGS sequence"/>
</dbReference>
<proteinExistence type="inferred from homology"/>
<dbReference type="AlphaFoldDB" id="A0AAN7BLG8"/>
<accession>A0AAN7BLG8</accession>
<sequence length="132" mass="15448">MSTQLIKFNVCLYKKDDISHDDFVKWIKEDWTKKALPVLKEYGIVKFTLTTTPPCFREPFRQALVGPMGRPQWTVPDYDIVISYWLKSVEDLEKATKDPRWIELEEKEVLEKTNMALGHFVIGHESVVFGVE</sequence>
<name>A0AAN7BLG8_9PEZI</name>
<feature type="domain" description="EthD" evidence="2">
    <location>
        <begin position="15"/>
        <end position="105"/>
    </location>
</feature>
<comment type="similarity">
    <text evidence="1">Belongs to the tpcK family.</text>
</comment>
<dbReference type="InterPro" id="IPR009799">
    <property type="entry name" value="EthD_dom"/>
</dbReference>
<evidence type="ECO:0000259" key="2">
    <source>
        <dbReference type="Pfam" id="PF07110"/>
    </source>
</evidence>
<organism evidence="3 4">
    <name type="scientific">Podospora fimiseda</name>
    <dbReference type="NCBI Taxonomy" id="252190"/>
    <lineage>
        <taxon>Eukaryota</taxon>
        <taxon>Fungi</taxon>
        <taxon>Dikarya</taxon>
        <taxon>Ascomycota</taxon>
        <taxon>Pezizomycotina</taxon>
        <taxon>Sordariomycetes</taxon>
        <taxon>Sordariomycetidae</taxon>
        <taxon>Sordariales</taxon>
        <taxon>Podosporaceae</taxon>
        <taxon>Podospora</taxon>
    </lineage>
</organism>
<dbReference type="Gene3D" id="3.30.70.100">
    <property type="match status" value="1"/>
</dbReference>
<dbReference type="EMBL" id="MU865367">
    <property type="protein sequence ID" value="KAK4225462.1"/>
    <property type="molecule type" value="Genomic_DNA"/>
</dbReference>
<dbReference type="SUPFAM" id="SSF54909">
    <property type="entry name" value="Dimeric alpha+beta barrel"/>
    <property type="match status" value="1"/>
</dbReference>
<dbReference type="InterPro" id="IPR011008">
    <property type="entry name" value="Dimeric_a/b-barrel"/>
</dbReference>